<protein>
    <submittedName>
        <fullName evidence="1">Uncharacterized protein</fullName>
    </submittedName>
</protein>
<dbReference type="AlphaFoldDB" id="A0A0S3QU87"/>
<dbReference type="RefSeq" id="WP_068549894.1">
    <property type="nucleotide sequence ID" value="NZ_AP013035.1"/>
</dbReference>
<gene>
    <name evidence="1" type="ORF">TST_1108</name>
</gene>
<reference evidence="2" key="1">
    <citation type="journal article" date="2018" name="Science">
        <title>A primordial and reversible TCA cycle in a facultatively chemolithoautotrophic thermophile.</title>
        <authorList>
            <person name="Nunoura T."/>
            <person name="Chikaraishi Y."/>
            <person name="Izaki R."/>
            <person name="Suwa T."/>
            <person name="Sato T."/>
            <person name="Harada T."/>
            <person name="Mori K."/>
            <person name="Kato Y."/>
            <person name="Miyazaki M."/>
            <person name="Shimamura S."/>
            <person name="Yanagawa K."/>
            <person name="Shuto A."/>
            <person name="Ohkouchi N."/>
            <person name="Fujita N."/>
            <person name="Takaki Y."/>
            <person name="Atomi H."/>
            <person name="Takai K."/>
        </authorList>
    </citation>
    <scope>NUCLEOTIDE SEQUENCE [LARGE SCALE GENOMIC DNA]</scope>
    <source>
        <strain evidence="2">DSM 17441 / JCM 13301 / NBRC 103674 / ABI70S6</strain>
    </source>
</reference>
<dbReference type="EMBL" id="AP013035">
    <property type="protein sequence ID" value="BAT71902.1"/>
    <property type="molecule type" value="Genomic_DNA"/>
</dbReference>
<evidence type="ECO:0000313" key="2">
    <source>
        <dbReference type="Proteomes" id="UP000063234"/>
    </source>
</evidence>
<dbReference type="OrthoDB" id="5520140at2"/>
<evidence type="ECO:0000313" key="1">
    <source>
        <dbReference type="EMBL" id="BAT71902.1"/>
    </source>
</evidence>
<dbReference type="KEGG" id="ttk:TST_1108"/>
<proteinExistence type="predicted"/>
<dbReference type="STRING" id="1298851.TST_1108"/>
<sequence>MKKWASIIPLLMVALVFVGLGGRGVEEFKSIPVPEKNYTVKVVDRTGTEVMVSLFSWEGQVYFGGFKGDGAFTVSFDKVSRVEFGEKNNDGKVKVRFYLKDGRIFEMSMDGKKFFYGKTDLGNYRIQVGNVRLIEFR</sequence>
<accession>A0A0S3QU87</accession>
<organism evidence="1 2">
    <name type="scientific">Thermosulfidibacter takaii (strain DSM 17441 / JCM 13301 / NBRC 103674 / ABI70S6)</name>
    <dbReference type="NCBI Taxonomy" id="1298851"/>
    <lineage>
        <taxon>Bacteria</taxon>
        <taxon>Pseudomonadati</taxon>
        <taxon>Thermosulfidibacterota</taxon>
        <taxon>Thermosulfidibacteria</taxon>
        <taxon>Thermosulfidibacterales</taxon>
        <taxon>Thermosulfidibacteraceae</taxon>
    </lineage>
</organism>
<keyword evidence="2" id="KW-1185">Reference proteome</keyword>
<dbReference type="Proteomes" id="UP000063234">
    <property type="component" value="Chromosome"/>
</dbReference>
<name>A0A0S3QU87_THET7</name>